<keyword evidence="3 5" id="KW-0238">DNA-binding</keyword>
<evidence type="ECO:0000256" key="6">
    <source>
        <dbReference type="SAM" id="MobiDB-lite"/>
    </source>
</evidence>
<name>I7GU50_9CRUS</name>
<protein>
    <submittedName>
        <fullName evidence="8">Doublesex</fullName>
    </submittedName>
</protein>
<feature type="domain" description="DM" evidence="7">
    <location>
        <begin position="70"/>
        <end position="117"/>
    </location>
</feature>
<proteinExistence type="evidence at transcript level"/>
<dbReference type="GO" id="GO:0000978">
    <property type="term" value="F:RNA polymerase II cis-regulatory region sequence-specific DNA binding"/>
    <property type="evidence" value="ECO:0007669"/>
    <property type="project" value="TreeGrafter"/>
</dbReference>
<dbReference type="GO" id="GO:0000981">
    <property type="term" value="F:DNA-binding transcription factor activity, RNA polymerase II-specific"/>
    <property type="evidence" value="ECO:0007669"/>
    <property type="project" value="TreeGrafter"/>
</dbReference>
<keyword evidence="1 5" id="KW-0479">Metal-binding</keyword>
<dbReference type="Gene3D" id="4.10.1040.10">
    <property type="entry name" value="DM DNA-binding domain"/>
    <property type="match status" value="1"/>
</dbReference>
<dbReference type="EMBL" id="AB693164">
    <property type="protein sequence ID" value="BAM33613.1"/>
    <property type="molecule type" value="mRNA"/>
</dbReference>
<organism evidence="8">
    <name type="scientific">Moina macrocopa</name>
    <dbReference type="NCBI Taxonomy" id="150844"/>
    <lineage>
        <taxon>Eukaryota</taxon>
        <taxon>Metazoa</taxon>
        <taxon>Ecdysozoa</taxon>
        <taxon>Arthropoda</taxon>
        <taxon>Crustacea</taxon>
        <taxon>Branchiopoda</taxon>
        <taxon>Diplostraca</taxon>
        <taxon>Cladocera</taxon>
        <taxon>Anomopoda</taxon>
        <taxon>Moinidae</taxon>
        <taxon>Moina</taxon>
    </lineage>
</organism>
<dbReference type="AlphaFoldDB" id="I7GU50"/>
<feature type="compositionally biased region" description="Low complexity" evidence="6">
    <location>
        <begin position="50"/>
        <end position="64"/>
    </location>
</feature>
<evidence type="ECO:0000256" key="1">
    <source>
        <dbReference type="ARBA" id="ARBA00022723"/>
    </source>
</evidence>
<comment type="subcellular location">
    <subcellularLocation>
        <location evidence="5">Nucleus</location>
    </subcellularLocation>
</comment>
<dbReference type="SMART" id="SM00301">
    <property type="entry name" value="DM"/>
    <property type="match status" value="1"/>
</dbReference>
<dbReference type="PROSITE" id="PS40000">
    <property type="entry name" value="DM_1"/>
    <property type="match status" value="1"/>
</dbReference>
<evidence type="ECO:0000256" key="2">
    <source>
        <dbReference type="ARBA" id="ARBA00022833"/>
    </source>
</evidence>
<feature type="region of interest" description="Disordered" evidence="6">
    <location>
        <begin position="1"/>
        <end position="64"/>
    </location>
</feature>
<gene>
    <name evidence="8" type="primary">dsx</name>
</gene>
<dbReference type="GO" id="GO:0007548">
    <property type="term" value="P:sex differentiation"/>
    <property type="evidence" value="ECO:0007669"/>
    <property type="project" value="TreeGrafter"/>
</dbReference>
<dbReference type="GO" id="GO:0005634">
    <property type="term" value="C:nucleus"/>
    <property type="evidence" value="ECO:0007669"/>
    <property type="project" value="UniProtKB-SubCell"/>
</dbReference>
<keyword evidence="2 5" id="KW-0862">Zinc</keyword>
<dbReference type="InterPro" id="IPR036407">
    <property type="entry name" value="DM_DNA-bd_sf"/>
</dbReference>
<keyword evidence="4 5" id="KW-0539">Nucleus</keyword>
<evidence type="ECO:0000256" key="4">
    <source>
        <dbReference type="ARBA" id="ARBA00023242"/>
    </source>
</evidence>
<reference evidence="8" key="1">
    <citation type="submission" date="2012-01" db="EMBL/GenBank/DDBJ databases">
        <title>Molecular Cloning of Doublesex Genes of Four Cladocera (Water flea) Species.</title>
        <authorList>
            <person name="Toyota K."/>
            <person name="Kato Y."/>
            <person name="Sato M."/>
            <person name="Sugiura N."/>
            <person name="Miyagawa S."/>
            <person name="Miyakawa H."/>
            <person name="Watanabe H."/>
            <person name="Oda S."/>
            <person name="Ogino Y."/>
            <person name="Hiruta C."/>
            <person name="Mizutani T."/>
            <person name="Tatarazako N."/>
            <person name="Colbourne J.K."/>
            <person name="Iguchi T."/>
        </authorList>
    </citation>
    <scope>NUCLEOTIDE SEQUENCE</scope>
</reference>
<dbReference type="PROSITE" id="PS50809">
    <property type="entry name" value="DM_2"/>
    <property type="match status" value="1"/>
</dbReference>
<dbReference type="PANTHER" id="PTHR12322">
    <property type="entry name" value="DOUBLESEX AND MAB-3 RELATED TRANSCRIPTION FACTOR DMRT"/>
    <property type="match status" value="1"/>
</dbReference>
<dbReference type="SUPFAM" id="SSF82927">
    <property type="entry name" value="Cysteine-rich DNA binding domain, (DM domain)"/>
    <property type="match status" value="1"/>
</dbReference>
<evidence type="ECO:0000256" key="3">
    <source>
        <dbReference type="ARBA" id="ARBA00023125"/>
    </source>
</evidence>
<accession>I7GU50</accession>
<feature type="compositionally biased region" description="Polar residues" evidence="6">
    <location>
        <begin position="35"/>
        <end position="44"/>
    </location>
</feature>
<evidence type="ECO:0000256" key="5">
    <source>
        <dbReference type="PROSITE-ProRule" id="PRU00070"/>
    </source>
</evidence>
<dbReference type="Pfam" id="PF00751">
    <property type="entry name" value="DM"/>
    <property type="match status" value="1"/>
</dbReference>
<dbReference type="InterPro" id="IPR001275">
    <property type="entry name" value="DM_DNA-bd"/>
</dbReference>
<feature type="DNA-binding region" description="DM" evidence="5">
    <location>
        <begin position="70"/>
        <end position="117"/>
    </location>
</feature>
<dbReference type="PANTHER" id="PTHR12322:SF116">
    <property type="entry name" value="DOUBLESEX-MAB RELATED 99B"/>
    <property type="match status" value="1"/>
</dbReference>
<evidence type="ECO:0000259" key="7">
    <source>
        <dbReference type="PROSITE" id="PS50809"/>
    </source>
</evidence>
<dbReference type="InterPro" id="IPR026607">
    <property type="entry name" value="DMRT"/>
</dbReference>
<dbReference type="GO" id="GO:0046872">
    <property type="term" value="F:metal ion binding"/>
    <property type="evidence" value="ECO:0007669"/>
    <property type="project" value="UniProtKB-KW"/>
</dbReference>
<evidence type="ECO:0000313" key="8">
    <source>
        <dbReference type="EMBL" id="BAM33613.1"/>
    </source>
</evidence>
<sequence>MSDSDAEELSVGAPSPIRAVHDSYLSHMDGEDEGSSNISAASFRTRSEQNESANNDNGSSAGANQRHPTCALCKNHQTISTLKGHKRYCPWRTCLCELCYSTNKKRKINAEQVALRRAQAQDEELRKKGILQQLERLSEVVKGPSQSAETNKIRPRLEPIKREDGPNAKLKPDPLSHARAIAISCQSGPVVFGQQLSLGSILMGQNVSMLRESVCDTRLGFDMLTFLFRIIQDVKGEIEKVSFQLNEIHQEIQIKIHSGNLTFVPTSSMVFGQDVAAKGVPPNPAAIHHYPLSSSFQSQFRATVINGPYPHIPPPLYPN</sequence>